<proteinExistence type="inferred from homology"/>
<dbReference type="PANTHER" id="PTHR11487:SF0">
    <property type="entry name" value="S-ACYL FATTY ACID SYNTHASE THIOESTERASE, MEDIUM CHAIN"/>
    <property type="match status" value="1"/>
</dbReference>
<dbReference type="InterPro" id="IPR001031">
    <property type="entry name" value="Thioesterase"/>
</dbReference>
<keyword evidence="2" id="KW-0378">Hydrolase</keyword>
<gene>
    <name evidence="5" type="ORF">SSPO_000360</name>
</gene>
<dbReference type="EMBL" id="AP019620">
    <property type="protein sequence ID" value="BBJ37318.1"/>
    <property type="molecule type" value="Genomic_DNA"/>
</dbReference>
<reference evidence="5 6" key="1">
    <citation type="journal article" date="2020" name="Int. J. Syst. Evol. Microbiol.">
        <title>Reclassification of Streptomyces castelarensis and Streptomyces sporoclivatus as later heterotypic synonyms of Streptomyces antimycoticus.</title>
        <authorList>
            <person name="Komaki H."/>
            <person name="Tamura T."/>
        </authorList>
    </citation>
    <scope>NUCLEOTIDE SEQUENCE [LARGE SCALE GENOMIC DNA]</scope>
    <source>
        <strain evidence="5 6">NBRC 100767</strain>
    </source>
</reference>
<feature type="compositionally biased region" description="Basic and acidic residues" evidence="3">
    <location>
        <begin position="262"/>
        <end position="274"/>
    </location>
</feature>
<evidence type="ECO:0000256" key="1">
    <source>
        <dbReference type="ARBA" id="ARBA00007169"/>
    </source>
</evidence>
<dbReference type="InterPro" id="IPR012223">
    <property type="entry name" value="TEII"/>
</dbReference>
<dbReference type="Proteomes" id="UP000463951">
    <property type="component" value="Chromosome"/>
</dbReference>
<dbReference type="GO" id="GO:0016787">
    <property type="term" value="F:hydrolase activity"/>
    <property type="evidence" value="ECO:0007669"/>
    <property type="project" value="UniProtKB-KW"/>
</dbReference>
<name>A0A499UDL2_9ACTN</name>
<dbReference type="Pfam" id="PF00975">
    <property type="entry name" value="Thioesterase"/>
    <property type="match status" value="1"/>
</dbReference>
<dbReference type="InterPro" id="IPR029058">
    <property type="entry name" value="AB_hydrolase_fold"/>
</dbReference>
<feature type="domain" description="Thioesterase TesA-like" evidence="4">
    <location>
        <begin position="34"/>
        <end position="257"/>
    </location>
</feature>
<evidence type="ECO:0000259" key="4">
    <source>
        <dbReference type="SMART" id="SM00824"/>
    </source>
</evidence>
<protein>
    <submittedName>
        <fullName evidence="5">Thioesterase</fullName>
    </submittedName>
</protein>
<evidence type="ECO:0000256" key="3">
    <source>
        <dbReference type="SAM" id="MobiDB-lite"/>
    </source>
</evidence>
<comment type="similarity">
    <text evidence="1">Belongs to the thioesterase family.</text>
</comment>
<evidence type="ECO:0000313" key="6">
    <source>
        <dbReference type="Proteomes" id="UP000463951"/>
    </source>
</evidence>
<dbReference type="SMART" id="SM00824">
    <property type="entry name" value="PKS_TE"/>
    <property type="match status" value="1"/>
</dbReference>
<dbReference type="GO" id="GO:0008610">
    <property type="term" value="P:lipid biosynthetic process"/>
    <property type="evidence" value="ECO:0007669"/>
    <property type="project" value="TreeGrafter"/>
</dbReference>
<dbReference type="SUPFAM" id="SSF53474">
    <property type="entry name" value="alpha/beta-Hydrolases"/>
    <property type="match status" value="1"/>
</dbReference>
<organism evidence="5 6">
    <name type="scientific">Streptomyces antimycoticus</name>
    <dbReference type="NCBI Taxonomy" id="68175"/>
    <lineage>
        <taxon>Bacteria</taxon>
        <taxon>Bacillati</taxon>
        <taxon>Actinomycetota</taxon>
        <taxon>Actinomycetes</taxon>
        <taxon>Kitasatosporales</taxon>
        <taxon>Streptomycetaceae</taxon>
        <taxon>Streptomyces</taxon>
        <taxon>Streptomyces violaceusniger group</taxon>
    </lineage>
</organism>
<evidence type="ECO:0000313" key="5">
    <source>
        <dbReference type="EMBL" id="BBJ37318.1"/>
    </source>
</evidence>
<dbReference type="InterPro" id="IPR020802">
    <property type="entry name" value="TesA-like"/>
</dbReference>
<dbReference type="Gene3D" id="3.40.50.1820">
    <property type="entry name" value="alpha/beta hydrolase"/>
    <property type="match status" value="1"/>
</dbReference>
<sequence length="274" mass="29792">MRVASVNPNVRQEPPCEKWFKFLSHSAEPCIRLFCFPYAGGAASVYADWPALLPREVEVVAVQPPGRSERFGEPVIDRMDGLVARLADAIAPHLDLPYALFGHSFGAKVAYALAHELRGRHLPGPRMLAVAGSSGPSLSVHRPAWSATDEELCDYLRALRGTPQEVLDDPALLSVVLRPLRADMTAAATWAYPDPTALTCAIHAFAGADDAGASAPRMRAWRRETTGPFTLAVVPGGHFVVRDDPGRLLRDLGRELLSSTERPTESPTERKTTP</sequence>
<evidence type="ECO:0000256" key="2">
    <source>
        <dbReference type="ARBA" id="ARBA00022801"/>
    </source>
</evidence>
<accession>A0A499UDL2</accession>
<feature type="region of interest" description="Disordered" evidence="3">
    <location>
        <begin position="254"/>
        <end position="274"/>
    </location>
</feature>
<dbReference type="PANTHER" id="PTHR11487">
    <property type="entry name" value="THIOESTERASE"/>
    <property type="match status" value="1"/>
</dbReference>
<dbReference type="AlphaFoldDB" id="A0A499UDL2"/>